<gene>
    <name evidence="2" type="ORF">PIIN_04822</name>
</gene>
<feature type="compositionally biased region" description="Pro residues" evidence="1">
    <location>
        <begin position="79"/>
        <end position="95"/>
    </location>
</feature>
<dbReference type="OrthoDB" id="10520051at2759"/>
<name>G4THU0_SERID</name>
<dbReference type="HOGENOM" id="CLU_2292746_0_0_1"/>
<dbReference type="EMBL" id="CAFZ01000098">
    <property type="protein sequence ID" value="CCA70886.1"/>
    <property type="molecule type" value="Genomic_DNA"/>
</dbReference>
<evidence type="ECO:0000313" key="2">
    <source>
        <dbReference type="EMBL" id="CCA70886.1"/>
    </source>
</evidence>
<dbReference type="Proteomes" id="UP000007148">
    <property type="component" value="Unassembled WGS sequence"/>
</dbReference>
<proteinExistence type="predicted"/>
<comment type="caution">
    <text evidence="2">The sequence shown here is derived from an EMBL/GenBank/DDBJ whole genome shotgun (WGS) entry which is preliminary data.</text>
</comment>
<organism evidence="2 3">
    <name type="scientific">Serendipita indica (strain DSM 11827)</name>
    <name type="common">Root endophyte fungus</name>
    <name type="synonym">Piriformospora indica</name>
    <dbReference type="NCBI Taxonomy" id="1109443"/>
    <lineage>
        <taxon>Eukaryota</taxon>
        <taxon>Fungi</taxon>
        <taxon>Dikarya</taxon>
        <taxon>Basidiomycota</taxon>
        <taxon>Agaricomycotina</taxon>
        <taxon>Agaricomycetes</taxon>
        <taxon>Sebacinales</taxon>
        <taxon>Serendipitaceae</taxon>
        <taxon>Serendipita</taxon>
    </lineage>
</organism>
<accession>G4THU0</accession>
<reference evidence="2 3" key="1">
    <citation type="journal article" date="2011" name="PLoS Pathog.">
        <title>Endophytic Life Strategies Decoded by Genome and Transcriptome Analyses of the Mutualistic Root Symbiont Piriformospora indica.</title>
        <authorList>
            <person name="Zuccaro A."/>
            <person name="Lahrmann U."/>
            <person name="Guldener U."/>
            <person name="Langen G."/>
            <person name="Pfiffi S."/>
            <person name="Biedenkopf D."/>
            <person name="Wong P."/>
            <person name="Samans B."/>
            <person name="Grimm C."/>
            <person name="Basiewicz M."/>
            <person name="Murat C."/>
            <person name="Martin F."/>
            <person name="Kogel K.H."/>
        </authorList>
    </citation>
    <scope>NUCLEOTIDE SEQUENCE [LARGE SCALE GENOMIC DNA]</scope>
    <source>
        <strain evidence="2 3">DSM 11827</strain>
    </source>
</reference>
<dbReference type="AlphaFoldDB" id="G4THU0"/>
<protein>
    <submittedName>
        <fullName evidence="2">Uncharacterized protein</fullName>
    </submittedName>
</protein>
<evidence type="ECO:0000256" key="1">
    <source>
        <dbReference type="SAM" id="MobiDB-lite"/>
    </source>
</evidence>
<feature type="region of interest" description="Disordered" evidence="1">
    <location>
        <begin position="1"/>
        <end position="27"/>
    </location>
</feature>
<keyword evidence="3" id="KW-1185">Reference proteome</keyword>
<sequence>MSNVPPDDFPALSSATLPAYPGQATLPEYSPRSAIVRFGIMLASIRPSHPGHHDPILEVGAPLGSPPMHSQVSMVLIADPPPAYRGPSPLPPPPDTNSAPQ</sequence>
<feature type="region of interest" description="Disordered" evidence="1">
    <location>
        <begin position="78"/>
        <end position="101"/>
    </location>
</feature>
<evidence type="ECO:0000313" key="3">
    <source>
        <dbReference type="Proteomes" id="UP000007148"/>
    </source>
</evidence>
<dbReference type="InParanoid" id="G4THU0"/>